<gene>
    <name evidence="2" type="ORF">NCTC12965_03832</name>
</gene>
<sequence>MPLNRLSQSELSVVTELPTYLGEQIKGQETAIHCLHQHLADRQGRFAPPGPPNGCFPAGGAKRRR</sequence>
<protein>
    <submittedName>
        <fullName evidence="2">Type VI secretion ATPase, ClpV1 family</fullName>
    </submittedName>
</protein>
<dbReference type="EMBL" id="CABEEZ010000081">
    <property type="protein sequence ID" value="VTR35737.1"/>
    <property type="molecule type" value="Genomic_DNA"/>
</dbReference>
<organism evidence="2">
    <name type="scientific">Serratia fonticola</name>
    <dbReference type="NCBI Taxonomy" id="47917"/>
    <lineage>
        <taxon>Bacteria</taxon>
        <taxon>Pseudomonadati</taxon>
        <taxon>Pseudomonadota</taxon>
        <taxon>Gammaproteobacteria</taxon>
        <taxon>Enterobacterales</taxon>
        <taxon>Yersiniaceae</taxon>
        <taxon>Serratia</taxon>
    </lineage>
</organism>
<proteinExistence type="predicted"/>
<name>A0A4U9US18_SERFO</name>
<reference evidence="2" key="1">
    <citation type="submission" date="2019-05" db="EMBL/GenBank/DDBJ databases">
        <authorList>
            <consortium name="Pathogen Informatics"/>
        </authorList>
    </citation>
    <scope>NUCLEOTIDE SEQUENCE [LARGE SCALE GENOMIC DNA]</scope>
    <source>
        <strain evidence="2">NCTC12965</strain>
    </source>
</reference>
<evidence type="ECO:0000256" key="1">
    <source>
        <dbReference type="SAM" id="MobiDB-lite"/>
    </source>
</evidence>
<dbReference type="AlphaFoldDB" id="A0A4U9US18"/>
<evidence type="ECO:0000313" key="2">
    <source>
        <dbReference type="EMBL" id="VTR35737.1"/>
    </source>
</evidence>
<feature type="region of interest" description="Disordered" evidence="1">
    <location>
        <begin position="43"/>
        <end position="65"/>
    </location>
</feature>
<accession>A0A4U9US18</accession>